<name>A0A370TEH2_9HELO</name>
<evidence type="ECO:0000313" key="3">
    <source>
        <dbReference type="Proteomes" id="UP000254866"/>
    </source>
</evidence>
<feature type="compositionally biased region" description="Basic residues" evidence="1">
    <location>
        <begin position="279"/>
        <end position="290"/>
    </location>
</feature>
<dbReference type="SUPFAM" id="SSF52540">
    <property type="entry name" value="P-loop containing nucleoside triphosphate hydrolases"/>
    <property type="match status" value="1"/>
</dbReference>
<dbReference type="EMBL" id="NPIC01000009">
    <property type="protein sequence ID" value="RDL33071.1"/>
    <property type="molecule type" value="Genomic_DNA"/>
</dbReference>
<organism evidence="2 3">
    <name type="scientific">Venustampulla echinocandica</name>
    <dbReference type="NCBI Taxonomy" id="2656787"/>
    <lineage>
        <taxon>Eukaryota</taxon>
        <taxon>Fungi</taxon>
        <taxon>Dikarya</taxon>
        <taxon>Ascomycota</taxon>
        <taxon>Pezizomycotina</taxon>
        <taxon>Leotiomycetes</taxon>
        <taxon>Helotiales</taxon>
        <taxon>Pleuroascaceae</taxon>
        <taxon>Venustampulla</taxon>
    </lineage>
</organism>
<evidence type="ECO:0000313" key="2">
    <source>
        <dbReference type="EMBL" id="RDL33071.1"/>
    </source>
</evidence>
<accession>A0A370TEH2</accession>
<protein>
    <recommendedName>
        <fullName evidence="4">P-loop containing nucleoside triphosphate hydrolase</fullName>
    </recommendedName>
</protein>
<evidence type="ECO:0008006" key="4">
    <source>
        <dbReference type="Google" id="ProtNLM"/>
    </source>
</evidence>
<evidence type="ECO:0000256" key="1">
    <source>
        <dbReference type="SAM" id="MobiDB-lite"/>
    </source>
</evidence>
<dbReference type="RefSeq" id="XP_031866564.1">
    <property type="nucleotide sequence ID" value="XM_032017133.1"/>
</dbReference>
<comment type="caution">
    <text evidence="2">The sequence shown here is derived from an EMBL/GenBank/DDBJ whole genome shotgun (WGS) entry which is preliminary data.</text>
</comment>
<proteinExistence type="predicted"/>
<dbReference type="OrthoDB" id="2316594at2759"/>
<dbReference type="STRING" id="2656787.A0A370TEH2"/>
<keyword evidence="3" id="KW-1185">Reference proteome</keyword>
<dbReference type="Proteomes" id="UP000254866">
    <property type="component" value="Unassembled WGS sequence"/>
</dbReference>
<dbReference type="GeneID" id="43601359"/>
<dbReference type="InterPro" id="IPR027417">
    <property type="entry name" value="P-loop_NTPase"/>
</dbReference>
<reference evidence="2 3" key="1">
    <citation type="journal article" date="2018" name="IMA Fungus">
        <title>IMA Genome-F 9: Draft genome sequence of Annulohypoxylon stygium, Aspergillus mulundensis, Berkeleyomyces basicola (syn. Thielaviopsis basicola), Ceratocystis smalleyi, two Cercospora beticola strains, Coleophoma cylindrospora, Fusarium fracticaudum, Phialophora cf. hyalina, and Morchella septimelata.</title>
        <authorList>
            <person name="Wingfield B.D."/>
            <person name="Bills G.F."/>
            <person name="Dong Y."/>
            <person name="Huang W."/>
            <person name="Nel W.J."/>
            <person name="Swalarsk-Parry B.S."/>
            <person name="Vaghefi N."/>
            <person name="Wilken P.M."/>
            <person name="An Z."/>
            <person name="de Beer Z.W."/>
            <person name="De Vos L."/>
            <person name="Chen L."/>
            <person name="Duong T.A."/>
            <person name="Gao Y."/>
            <person name="Hammerbacher A."/>
            <person name="Kikkert J.R."/>
            <person name="Li Y."/>
            <person name="Li H."/>
            <person name="Li K."/>
            <person name="Li Q."/>
            <person name="Liu X."/>
            <person name="Ma X."/>
            <person name="Naidoo K."/>
            <person name="Pethybridge S.J."/>
            <person name="Sun J."/>
            <person name="Steenkamp E.T."/>
            <person name="van der Nest M.A."/>
            <person name="van Wyk S."/>
            <person name="Wingfield M.J."/>
            <person name="Xiong C."/>
            <person name="Yue Q."/>
            <person name="Zhang X."/>
        </authorList>
    </citation>
    <scope>NUCLEOTIDE SEQUENCE [LARGE SCALE GENOMIC DNA]</scope>
    <source>
        <strain evidence="2 3">BP 5553</strain>
    </source>
</reference>
<gene>
    <name evidence="2" type="ORF">BP5553_08510</name>
</gene>
<sequence length="510" mass="56286">MTSNAAPTAPSDRQEEQSFAQHLHLLRKRPSQDELLETTTSPIFTMPVLKITEKSLSQGAPEPFPQYGLLGGLVDVLQNKEQSILRNELHNDQDPRIFFNVAAPSSTFICGSQGSGKSHTLSCLLENCLSRSDAGPLPKPLTGIVFHYDTFISDDGGSPCEAAFLSSNPQIQRTYQRLNVQVEPLQINDFDLNTKRMIEIMAIDNSETVPLYVHTLYRILREMRVVQQEAGGKFSYREFKRQVMDSGLSPAQLGPLNQRLDTLESFMPRAQVDRTPANTKKKTQKGKHSITKSGWDSKPGWLTIVDLSCPCVTPESACSLFNVCLSLFIEQSMAAGRVIALDEAHKYMGDSAEALTLTNTLLSIIRLQRHLGARIIISTQEPTISPTLLDLCSITIAHRFTSPKWLRSLKGHLAAVATNEPQLESGAECDDADENEHRGSYSKGRAAERIFGEIVRLRVGEALLFAPTAIVGLNFVSDSTTATKTLGTDFIKIRVRNRLTTDGGKSVMAI</sequence>
<dbReference type="AlphaFoldDB" id="A0A370TEH2"/>
<feature type="region of interest" description="Disordered" evidence="1">
    <location>
        <begin position="274"/>
        <end position="293"/>
    </location>
</feature>
<dbReference type="Gene3D" id="3.40.50.300">
    <property type="entry name" value="P-loop containing nucleotide triphosphate hydrolases"/>
    <property type="match status" value="1"/>
</dbReference>